<keyword evidence="3" id="KW-1185">Reference proteome</keyword>
<evidence type="ECO:0000256" key="1">
    <source>
        <dbReference type="SAM" id="MobiDB-lite"/>
    </source>
</evidence>
<name>A8P5Q5_COPC7</name>
<dbReference type="AlphaFoldDB" id="A8P5Q5"/>
<dbReference type="EMBL" id="AACS02000011">
    <property type="protein sequence ID" value="EAU82806.1"/>
    <property type="molecule type" value="Genomic_DNA"/>
</dbReference>
<proteinExistence type="predicted"/>
<comment type="caution">
    <text evidence="2">The sequence shown here is derived from an EMBL/GenBank/DDBJ whole genome shotgun (WGS) entry which is preliminary data.</text>
</comment>
<dbReference type="GeneID" id="6015600"/>
<evidence type="ECO:0000313" key="2">
    <source>
        <dbReference type="EMBL" id="EAU82806.1"/>
    </source>
</evidence>
<dbReference type="RefSeq" id="XP_001839000.1">
    <property type="nucleotide sequence ID" value="XM_001838948.1"/>
</dbReference>
<dbReference type="InParanoid" id="A8P5Q5"/>
<reference evidence="2 3" key="1">
    <citation type="journal article" date="2010" name="Proc. Natl. Acad. Sci. U.S.A.">
        <title>Insights into evolution of multicellular fungi from the assembled chromosomes of the mushroom Coprinopsis cinerea (Coprinus cinereus).</title>
        <authorList>
            <person name="Stajich J.E."/>
            <person name="Wilke S.K."/>
            <person name="Ahren D."/>
            <person name="Au C.H."/>
            <person name="Birren B.W."/>
            <person name="Borodovsky M."/>
            <person name="Burns C."/>
            <person name="Canback B."/>
            <person name="Casselton L.A."/>
            <person name="Cheng C.K."/>
            <person name="Deng J."/>
            <person name="Dietrich F.S."/>
            <person name="Fargo D.C."/>
            <person name="Farman M.L."/>
            <person name="Gathman A.C."/>
            <person name="Goldberg J."/>
            <person name="Guigo R."/>
            <person name="Hoegger P.J."/>
            <person name="Hooker J.B."/>
            <person name="Huggins A."/>
            <person name="James T.Y."/>
            <person name="Kamada T."/>
            <person name="Kilaru S."/>
            <person name="Kodira C."/>
            <person name="Kues U."/>
            <person name="Kupfer D."/>
            <person name="Kwan H.S."/>
            <person name="Lomsadze A."/>
            <person name="Li W."/>
            <person name="Lilly W.W."/>
            <person name="Ma L.J."/>
            <person name="Mackey A.J."/>
            <person name="Manning G."/>
            <person name="Martin F."/>
            <person name="Muraguchi H."/>
            <person name="Natvig D.O."/>
            <person name="Palmerini H."/>
            <person name="Ramesh M.A."/>
            <person name="Rehmeyer C.J."/>
            <person name="Roe B.A."/>
            <person name="Shenoy N."/>
            <person name="Stanke M."/>
            <person name="Ter-Hovhannisyan V."/>
            <person name="Tunlid A."/>
            <person name="Velagapudi R."/>
            <person name="Vision T.J."/>
            <person name="Zeng Q."/>
            <person name="Zolan M.E."/>
            <person name="Pukkila P.J."/>
        </authorList>
    </citation>
    <scope>NUCLEOTIDE SEQUENCE [LARGE SCALE GENOMIC DNA]</scope>
    <source>
        <strain evidence="3">Okayama-7 / 130 / ATCC MYA-4618 / FGSC 9003</strain>
    </source>
</reference>
<dbReference type="PANTHER" id="PTHR40462">
    <property type="entry name" value="CHROMOSOME 1, WHOLE GENOME SHOTGUN SEQUENCE"/>
    <property type="match status" value="1"/>
</dbReference>
<dbReference type="PANTHER" id="PTHR40462:SF1">
    <property type="entry name" value="EXPRESSED PROTEIN"/>
    <property type="match status" value="1"/>
</dbReference>
<evidence type="ECO:0000313" key="3">
    <source>
        <dbReference type="Proteomes" id="UP000001861"/>
    </source>
</evidence>
<feature type="region of interest" description="Disordered" evidence="1">
    <location>
        <begin position="15"/>
        <end position="39"/>
    </location>
</feature>
<organism evidence="2 3">
    <name type="scientific">Coprinopsis cinerea (strain Okayama-7 / 130 / ATCC MYA-4618 / FGSC 9003)</name>
    <name type="common">Inky cap fungus</name>
    <name type="synonym">Hormographiella aspergillata</name>
    <dbReference type="NCBI Taxonomy" id="240176"/>
    <lineage>
        <taxon>Eukaryota</taxon>
        <taxon>Fungi</taxon>
        <taxon>Dikarya</taxon>
        <taxon>Basidiomycota</taxon>
        <taxon>Agaricomycotina</taxon>
        <taxon>Agaricomycetes</taxon>
        <taxon>Agaricomycetidae</taxon>
        <taxon>Agaricales</taxon>
        <taxon>Agaricineae</taxon>
        <taxon>Psathyrellaceae</taxon>
        <taxon>Coprinopsis</taxon>
    </lineage>
</organism>
<dbReference type="KEGG" id="cci:CC1G_11323"/>
<accession>A8P5Q5</accession>
<sequence length="91" mass="10083">MDFLKKKVMNEALKVATGKDNKQSSSSSTVPGQPKKEDHLDKAIDLVQEHIFKQGSQKNESAAEQAKDEKIKKGITTMYKMATGKKFPGTK</sequence>
<dbReference type="OrthoDB" id="3050608at2759"/>
<gene>
    <name evidence="2" type="ORF">CC1G_11323</name>
</gene>
<dbReference type="VEuPathDB" id="FungiDB:CC1G_11323"/>
<protein>
    <submittedName>
        <fullName evidence="2">Uncharacterized protein</fullName>
    </submittedName>
</protein>
<dbReference type="Proteomes" id="UP000001861">
    <property type="component" value="Unassembled WGS sequence"/>
</dbReference>